<keyword evidence="3" id="KW-0175">Coiled coil</keyword>
<feature type="domain" description="Multidrug resistance protein MdtA-like barrel-sandwich hybrid" evidence="4">
    <location>
        <begin position="55"/>
        <end position="177"/>
    </location>
</feature>
<dbReference type="RefSeq" id="WP_025071306.1">
    <property type="nucleotide sequence ID" value="NZ_FUXK01000005.1"/>
</dbReference>
<sequence>MKSVFSLACFVALLALWGCHSKKNEEVVPVYTATTPLVDDVSLPQSYVGNIVSLRNIDVRSQQDGILQDVYVGEGQAVKAGQLLFRIAILGANEEIAKAKAEAEQAKIELQNATTLTENKIVSTNARRMAQAKYHSAAADYRLALLHKRLSLVRAPFAGVLGRIPNKPGSLVEQGTLLTNLSDNSKMLVYFNISETDYLDYRLHPERYTQSPLQLVLANGDVFPARGKVLDISGQFDRATGTISLCALFGNPQNLLRDGETGTVKLFVHKKQALLIPQIAVYEQQDRKYVFVVDQHNVVHQRAIKIAAEATGFYLVSSGLHPTDRFLVDGIQKVNEGDKVRLRVVSPKEAMKLGQLNAE</sequence>
<dbReference type="PANTHER" id="PTHR30158:SF23">
    <property type="entry name" value="MULTIDRUG RESISTANCE PROTEIN MEXA"/>
    <property type="match status" value="1"/>
</dbReference>
<dbReference type="STRING" id="28136.SAMN02745202_00629"/>
<evidence type="ECO:0000256" key="3">
    <source>
        <dbReference type="SAM" id="Coils"/>
    </source>
</evidence>
<dbReference type="NCBIfam" id="TIGR01730">
    <property type="entry name" value="RND_mfp"/>
    <property type="match status" value="1"/>
</dbReference>
<organism evidence="7 8">
    <name type="scientific">Segatella oulorum</name>
    <dbReference type="NCBI Taxonomy" id="28136"/>
    <lineage>
        <taxon>Bacteria</taxon>
        <taxon>Pseudomonadati</taxon>
        <taxon>Bacteroidota</taxon>
        <taxon>Bacteroidia</taxon>
        <taxon>Bacteroidales</taxon>
        <taxon>Prevotellaceae</taxon>
        <taxon>Segatella</taxon>
    </lineage>
</organism>
<dbReference type="Pfam" id="PF25917">
    <property type="entry name" value="BSH_RND"/>
    <property type="match status" value="1"/>
</dbReference>
<dbReference type="Gene3D" id="2.40.50.100">
    <property type="match status" value="1"/>
</dbReference>
<dbReference type="PANTHER" id="PTHR30158">
    <property type="entry name" value="ACRA/E-RELATED COMPONENT OF DRUG EFFLUX TRANSPORTER"/>
    <property type="match status" value="1"/>
</dbReference>
<dbReference type="EMBL" id="FUXK01000005">
    <property type="protein sequence ID" value="SJZ61946.1"/>
    <property type="molecule type" value="Genomic_DNA"/>
</dbReference>
<dbReference type="AlphaFoldDB" id="A0A1T4M515"/>
<evidence type="ECO:0000313" key="7">
    <source>
        <dbReference type="EMBL" id="SJZ61946.1"/>
    </source>
</evidence>
<feature type="domain" description="Multidrug resistance protein MdtA-like beta-barrel" evidence="5">
    <location>
        <begin position="187"/>
        <end position="266"/>
    </location>
</feature>
<protein>
    <submittedName>
        <fullName evidence="7">Membrane fusion protein, multidrug efflux system</fullName>
    </submittedName>
</protein>
<feature type="domain" description="Multidrug resistance protein MdtA-like C-terminal permuted SH3" evidence="6">
    <location>
        <begin position="272"/>
        <end position="333"/>
    </location>
</feature>
<dbReference type="Gene3D" id="1.10.287.470">
    <property type="entry name" value="Helix hairpin bin"/>
    <property type="match status" value="1"/>
</dbReference>
<dbReference type="GO" id="GO:0022857">
    <property type="term" value="F:transmembrane transporter activity"/>
    <property type="evidence" value="ECO:0007669"/>
    <property type="project" value="InterPro"/>
</dbReference>
<evidence type="ECO:0000259" key="4">
    <source>
        <dbReference type="Pfam" id="PF25917"/>
    </source>
</evidence>
<feature type="coiled-coil region" evidence="3">
    <location>
        <begin position="89"/>
        <end position="116"/>
    </location>
</feature>
<comment type="similarity">
    <text evidence="2">Belongs to the membrane fusion protein (MFP) (TC 8.A.1) family.</text>
</comment>
<dbReference type="eggNOG" id="COG0845">
    <property type="taxonomic scope" value="Bacteria"/>
</dbReference>
<dbReference type="InterPro" id="IPR058625">
    <property type="entry name" value="MdtA-like_BSH"/>
</dbReference>
<evidence type="ECO:0000259" key="6">
    <source>
        <dbReference type="Pfam" id="PF25967"/>
    </source>
</evidence>
<dbReference type="Pfam" id="PF25944">
    <property type="entry name" value="Beta-barrel_RND"/>
    <property type="match status" value="1"/>
</dbReference>
<comment type="subcellular location">
    <subcellularLocation>
        <location evidence="1">Cell envelope</location>
    </subcellularLocation>
</comment>
<accession>A0A1T4M515</accession>
<dbReference type="GO" id="GO:0030313">
    <property type="term" value="C:cell envelope"/>
    <property type="evidence" value="ECO:0007669"/>
    <property type="project" value="UniProtKB-SubCell"/>
</dbReference>
<name>A0A1T4M515_9BACT</name>
<dbReference type="InterPro" id="IPR058627">
    <property type="entry name" value="MdtA-like_C"/>
</dbReference>
<dbReference type="InterPro" id="IPR058626">
    <property type="entry name" value="MdtA-like_b-barrel"/>
</dbReference>
<dbReference type="InterPro" id="IPR006143">
    <property type="entry name" value="RND_pump_MFP"/>
</dbReference>
<dbReference type="Proteomes" id="UP000190065">
    <property type="component" value="Unassembled WGS sequence"/>
</dbReference>
<evidence type="ECO:0000313" key="8">
    <source>
        <dbReference type="Proteomes" id="UP000190065"/>
    </source>
</evidence>
<dbReference type="GO" id="GO:0005886">
    <property type="term" value="C:plasma membrane"/>
    <property type="evidence" value="ECO:0007669"/>
    <property type="project" value="TreeGrafter"/>
</dbReference>
<dbReference type="Gene3D" id="2.40.30.170">
    <property type="match status" value="1"/>
</dbReference>
<dbReference type="Gene3D" id="2.40.420.20">
    <property type="match status" value="1"/>
</dbReference>
<evidence type="ECO:0000259" key="5">
    <source>
        <dbReference type="Pfam" id="PF25944"/>
    </source>
</evidence>
<evidence type="ECO:0000256" key="1">
    <source>
        <dbReference type="ARBA" id="ARBA00004196"/>
    </source>
</evidence>
<dbReference type="GO" id="GO:0046677">
    <property type="term" value="P:response to antibiotic"/>
    <property type="evidence" value="ECO:0007669"/>
    <property type="project" value="TreeGrafter"/>
</dbReference>
<gene>
    <name evidence="7" type="ORF">SAMN02745202_00629</name>
</gene>
<dbReference type="SUPFAM" id="SSF111369">
    <property type="entry name" value="HlyD-like secretion proteins"/>
    <property type="match status" value="1"/>
</dbReference>
<proteinExistence type="inferred from homology"/>
<reference evidence="7 8" key="1">
    <citation type="submission" date="2017-02" db="EMBL/GenBank/DDBJ databases">
        <authorList>
            <person name="Peterson S.W."/>
        </authorList>
    </citation>
    <scope>NUCLEOTIDE SEQUENCE [LARGE SCALE GENOMIC DNA]</scope>
    <source>
        <strain evidence="7 8">ATCC 43324</strain>
    </source>
</reference>
<dbReference type="Pfam" id="PF25967">
    <property type="entry name" value="RND-MFP_C"/>
    <property type="match status" value="1"/>
</dbReference>
<evidence type="ECO:0000256" key="2">
    <source>
        <dbReference type="ARBA" id="ARBA00009477"/>
    </source>
</evidence>